<proteinExistence type="predicted"/>
<organism evidence="1">
    <name type="scientific">marine sediment metagenome</name>
    <dbReference type="NCBI Taxonomy" id="412755"/>
    <lineage>
        <taxon>unclassified sequences</taxon>
        <taxon>metagenomes</taxon>
        <taxon>ecological metagenomes</taxon>
    </lineage>
</organism>
<name>A0A0F9P1H8_9ZZZZ</name>
<gene>
    <name evidence="1" type="ORF">LCGC14_1270020</name>
</gene>
<comment type="caution">
    <text evidence="1">The sequence shown here is derived from an EMBL/GenBank/DDBJ whole genome shotgun (WGS) entry which is preliminary data.</text>
</comment>
<dbReference type="AlphaFoldDB" id="A0A0F9P1H8"/>
<accession>A0A0F9P1H8</accession>
<sequence>MTIVGPRKVKGGAVDPVGLYGAEIDIERWLPIRVSEDGLLRVDIHDVATPGVHKFGSNPDIRTGTVPEDIWDGGGVYPGFIAAALPCEILSDDPNDDDGDTGANTVEVQGLGDDGNMRSVIATMDGVNPVAIGTFFRIFRLIVLTAGASDGNEGTITARTIAGPVTMAQILPFVGQSLMAIFTTSNDFSKAHMVELIAELRANTAQAVAGTIILQARPTGGAWQTKEILEVHSYGGEVILNLAHAPEYMPLTDLRMRAIAVSSAGGLVVSGGFDLKCVERIIPS</sequence>
<protein>
    <submittedName>
        <fullName evidence="1">Uncharacterized protein</fullName>
    </submittedName>
</protein>
<dbReference type="EMBL" id="LAZR01007117">
    <property type="protein sequence ID" value="KKM87332.1"/>
    <property type="molecule type" value="Genomic_DNA"/>
</dbReference>
<reference evidence="1" key="1">
    <citation type="journal article" date="2015" name="Nature">
        <title>Complex archaea that bridge the gap between prokaryotes and eukaryotes.</title>
        <authorList>
            <person name="Spang A."/>
            <person name="Saw J.H."/>
            <person name="Jorgensen S.L."/>
            <person name="Zaremba-Niedzwiedzka K."/>
            <person name="Martijn J."/>
            <person name="Lind A.E."/>
            <person name="van Eijk R."/>
            <person name="Schleper C."/>
            <person name="Guy L."/>
            <person name="Ettema T.J."/>
        </authorList>
    </citation>
    <scope>NUCLEOTIDE SEQUENCE</scope>
</reference>
<evidence type="ECO:0000313" key="1">
    <source>
        <dbReference type="EMBL" id="KKM87332.1"/>
    </source>
</evidence>